<dbReference type="WBParaSite" id="GPUH_0000598701-mRNA-1">
    <property type="protein sequence ID" value="GPUH_0000598701-mRNA-1"/>
    <property type="gene ID" value="GPUH_0000598701"/>
</dbReference>
<evidence type="ECO:0000313" key="4">
    <source>
        <dbReference type="WBParaSite" id="GPUH_0000598701-mRNA-1"/>
    </source>
</evidence>
<dbReference type="OrthoDB" id="5969272at2759"/>
<organism evidence="4">
    <name type="scientific">Gongylonema pulchrum</name>
    <dbReference type="NCBI Taxonomy" id="637853"/>
    <lineage>
        <taxon>Eukaryota</taxon>
        <taxon>Metazoa</taxon>
        <taxon>Ecdysozoa</taxon>
        <taxon>Nematoda</taxon>
        <taxon>Chromadorea</taxon>
        <taxon>Rhabditida</taxon>
        <taxon>Spirurina</taxon>
        <taxon>Spiruromorpha</taxon>
        <taxon>Spiruroidea</taxon>
        <taxon>Gongylonematidae</taxon>
        <taxon>Gongylonema</taxon>
    </lineage>
</organism>
<evidence type="ECO:0000313" key="3">
    <source>
        <dbReference type="Proteomes" id="UP000271098"/>
    </source>
</evidence>
<dbReference type="Proteomes" id="UP000271098">
    <property type="component" value="Unassembled WGS sequence"/>
</dbReference>
<dbReference type="AlphaFoldDB" id="A0A183DB88"/>
<name>A0A183DB88_9BILA</name>
<reference evidence="2 3" key="2">
    <citation type="submission" date="2018-11" db="EMBL/GenBank/DDBJ databases">
        <authorList>
            <consortium name="Pathogen Informatics"/>
        </authorList>
    </citation>
    <scope>NUCLEOTIDE SEQUENCE [LARGE SCALE GENOMIC DNA]</scope>
</reference>
<dbReference type="EMBL" id="UYRT01013327">
    <property type="protein sequence ID" value="VDK52932.1"/>
    <property type="molecule type" value="Genomic_DNA"/>
</dbReference>
<reference evidence="4" key="1">
    <citation type="submission" date="2016-06" db="UniProtKB">
        <authorList>
            <consortium name="WormBaseParasite"/>
        </authorList>
    </citation>
    <scope>IDENTIFICATION</scope>
</reference>
<dbReference type="InterPro" id="IPR013783">
    <property type="entry name" value="Ig-like_fold"/>
</dbReference>
<proteinExistence type="predicted"/>
<evidence type="ECO:0000313" key="2">
    <source>
        <dbReference type="EMBL" id="VDK52932.1"/>
    </source>
</evidence>
<accession>A0A183DB88</accession>
<dbReference type="PROSITE" id="PS50835">
    <property type="entry name" value="IG_LIKE"/>
    <property type="match status" value="1"/>
</dbReference>
<dbReference type="Gene3D" id="2.60.40.10">
    <property type="entry name" value="Immunoglobulins"/>
    <property type="match status" value="1"/>
</dbReference>
<dbReference type="Pfam" id="PF13927">
    <property type="entry name" value="Ig_3"/>
    <property type="match status" value="1"/>
</dbReference>
<gene>
    <name evidence="2" type="ORF">GPUH_LOCUS5978</name>
</gene>
<feature type="domain" description="Ig-like" evidence="1">
    <location>
        <begin position="14"/>
        <end position="53"/>
    </location>
</feature>
<dbReference type="InterPro" id="IPR036179">
    <property type="entry name" value="Ig-like_dom_sf"/>
</dbReference>
<dbReference type="SUPFAM" id="SSF48726">
    <property type="entry name" value="Immunoglobulin"/>
    <property type="match status" value="1"/>
</dbReference>
<sequence length="92" mass="9992">MAEGRIGGLNGSIPRLDYSRNEQQPHVAVGRPITLWCMVSGHPQPTIRWMKDGRAAAVTKKSGVRLIDGGQGVFVSLNSSAYGLGKNKKIRF</sequence>
<keyword evidence="3" id="KW-1185">Reference proteome</keyword>
<protein>
    <submittedName>
        <fullName evidence="4">Ig-like domain-containing protein</fullName>
    </submittedName>
</protein>
<evidence type="ECO:0000259" key="1">
    <source>
        <dbReference type="PROSITE" id="PS50835"/>
    </source>
</evidence>
<dbReference type="InterPro" id="IPR007110">
    <property type="entry name" value="Ig-like_dom"/>
</dbReference>